<dbReference type="VEuPathDB" id="GiardiaDB:DHA2_151805"/>
<dbReference type="VEuPathDB" id="GiardiaDB:QR46_1375"/>
<evidence type="ECO:0000313" key="3">
    <source>
        <dbReference type="Proteomes" id="UP000018040"/>
    </source>
</evidence>
<dbReference type="OrthoDB" id="10258035at2759"/>
<feature type="transmembrane region" description="Helical" evidence="1">
    <location>
        <begin position="25"/>
        <end position="54"/>
    </location>
</feature>
<dbReference type="Proteomes" id="UP000018040">
    <property type="component" value="Unassembled WGS sequence"/>
</dbReference>
<feature type="transmembrane region" description="Helical" evidence="1">
    <location>
        <begin position="81"/>
        <end position="104"/>
    </location>
</feature>
<organism evidence="2 3">
    <name type="scientific">Giardia intestinalis</name>
    <name type="common">Giardia lamblia</name>
    <dbReference type="NCBI Taxonomy" id="5741"/>
    <lineage>
        <taxon>Eukaryota</taxon>
        <taxon>Metamonada</taxon>
        <taxon>Diplomonadida</taxon>
        <taxon>Hexamitidae</taxon>
        <taxon>Giardiinae</taxon>
        <taxon>Giardia</taxon>
    </lineage>
</organism>
<name>V6TWS1_GIAIN</name>
<keyword evidence="1" id="KW-1133">Transmembrane helix</keyword>
<gene>
    <name evidence="2" type="ORF">GSB_153160</name>
</gene>
<sequence>VQADAVAWVPCKTWLKVKTQQKMSFIATCCNWCCLITGGFGVLFLGFLACMFYVGAYFEADIDLGLAGKPDKIKEERDAHAIGLMFGLVVELIVFIICLGVLIAKQRKRRFIKVDN</sequence>
<dbReference type="AlphaFoldDB" id="V6TWS1"/>
<dbReference type="VEuPathDB" id="GiardiaDB:GL50803_001937"/>
<evidence type="ECO:0000256" key="1">
    <source>
        <dbReference type="SAM" id="Phobius"/>
    </source>
</evidence>
<accession>V6TWS1</accession>
<proteinExistence type="predicted"/>
<protein>
    <submittedName>
        <fullName evidence="2">Uncharacterized protein</fullName>
    </submittedName>
</protein>
<dbReference type="VEuPathDB" id="GiardiaDB:GL50581_1783"/>
<keyword evidence="1" id="KW-0472">Membrane</keyword>
<reference evidence="3" key="1">
    <citation type="submission" date="2012-02" db="EMBL/GenBank/DDBJ databases">
        <title>Genome sequencing of Giardia lamblia Genotypes A2 and B isolates (DH and GS) and comparative analysis with the genomes of Genotypes A1 and E (WB and Pig).</title>
        <authorList>
            <person name="Adam R."/>
            <person name="Dahlstrom E."/>
            <person name="Martens C."/>
            <person name="Bruno D."/>
            <person name="Barbian K."/>
            <person name="Porcella S.F."/>
            <person name="Nash T."/>
        </authorList>
    </citation>
    <scope>NUCLEOTIDE SEQUENCE</scope>
    <source>
        <strain evidence="3">GS</strain>
    </source>
</reference>
<feature type="non-terminal residue" evidence="2">
    <location>
        <position position="1"/>
    </location>
</feature>
<comment type="caution">
    <text evidence="2">The sequence shown here is derived from an EMBL/GenBank/DDBJ whole genome shotgun (WGS) entry which is preliminary data.</text>
</comment>
<dbReference type="EMBL" id="AHHH01000050">
    <property type="protein sequence ID" value="ESU43403.1"/>
    <property type="molecule type" value="Genomic_DNA"/>
</dbReference>
<keyword evidence="1" id="KW-0812">Transmembrane</keyword>
<reference evidence="2 3" key="2">
    <citation type="journal article" date="2013" name="Genome Biol. Evol.">
        <title>Genome sequencing of Giardia lamblia genotypes A2 and B isolates (DH and GS) and comparative analysis with the genomes of genotypes A1 and E (WB and Pig).</title>
        <authorList>
            <person name="Adam R.D."/>
            <person name="Dahlstrom E.W."/>
            <person name="Martens C.A."/>
            <person name="Bruno D.P."/>
            <person name="Barbian K.D."/>
            <person name="Ricklefs S.M."/>
            <person name="Hernandez M.M."/>
            <person name="Narla N.P."/>
            <person name="Patel R.B."/>
            <person name="Porcella S.F."/>
            <person name="Nash T.E."/>
        </authorList>
    </citation>
    <scope>NUCLEOTIDE SEQUENCE [LARGE SCALE GENOMIC DNA]</scope>
    <source>
        <strain evidence="2 3">GS</strain>
    </source>
</reference>
<evidence type="ECO:0000313" key="2">
    <source>
        <dbReference type="EMBL" id="ESU43403.1"/>
    </source>
</evidence>